<comment type="caution">
    <text evidence="2">The sequence shown here is derived from an EMBL/GenBank/DDBJ whole genome shotgun (WGS) entry which is preliminary data.</text>
</comment>
<reference evidence="2" key="1">
    <citation type="submission" date="2021-02" db="EMBL/GenBank/DDBJ databases">
        <authorList>
            <person name="Nowell W R."/>
        </authorList>
    </citation>
    <scope>NUCLEOTIDE SEQUENCE</scope>
</reference>
<name>A0A8S2VSW4_9BILA</name>
<proteinExistence type="predicted"/>
<organism evidence="2 3">
    <name type="scientific">Rotaria magnacalcarata</name>
    <dbReference type="NCBI Taxonomy" id="392030"/>
    <lineage>
        <taxon>Eukaryota</taxon>
        <taxon>Metazoa</taxon>
        <taxon>Spiralia</taxon>
        <taxon>Gnathifera</taxon>
        <taxon>Rotifera</taxon>
        <taxon>Eurotatoria</taxon>
        <taxon>Bdelloidea</taxon>
        <taxon>Philodinida</taxon>
        <taxon>Philodinidae</taxon>
        <taxon>Rotaria</taxon>
    </lineage>
</organism>
<keyword evidence="1" id="KW-0812">Transmembrane</keyword>
<dbReference type="Proteomes" id="UP000681720">
    <property type="component" value="Unassembled WGS sequence"/>
</dbReference>
<evidence type="ECO:0000256" key="1">
    <source>
        <dbReference type="SAM" id="Phobius"/>
    </source>
</evidence>
<sequence>GRHCEITSMKITILKTVSKSFAYIAIIAMISVAMFIVIMDILKYCFGMDPTRGDLERIRREKRKSRAIQRLVYTHAPAPPTK</sequence>
<evidence type="ECO:0000313" key="3">
    <source>
        <dbReference type="Proteomes" id="UP000681720"/>
    </source>
</evidence>
<evidence type="ECO:0000313" key="2">
    <source>
        <dbReference type="EMBL" id="CAF4414712.1"/>
    </source>
</evidence>
<keyword evidence="1" id="KW-0472">Membrane</keyword>
<dbReference type="EMBL" id="CAJOBJ010060270">
    <property type="protein sequence ID" value="CAF4414712.1"/>
    <property type="molecule type" value="Genomic_DNA"/>
</dbReference>
<feature type="transmembrane region" description="Helical" evidence="1">
    <location>
        <begin position="20"/>
        <end position="42"/>
    </location>
</feature>
<keyword evidence="1" id="KW-1133">Transmembrane helix</keyword>
<feature type="non-terminal residue" evidence="2">
    <location>
        <position position="1"/>
    </location>
</feature>
<accession>A0A8S2VSW4</accession>
<protein>
    <submittedName>
        <fullName evidence="2">Uncharacterized protein</fullName>
    </submittedName>
</protein>
<dbReference type="AlphaFoldDB" id="A0A8S2VSW4"/>
<gene>
    <name evidence="2" type="ORF">GIL414_LOCUS30792</name>
</gene>